<dbReference type="PANTHER" id="PTHR30050">
    <property type="entry name" value="CHROMOSOMAL REPLICATION INITIATOR PROTEIN DNAA"/>
    <property type="match status" value="1"/>
</dbReference>
<dbReference type="Proteomes" id="UP000189632">
    <property type="component" value="Chromosome"/>
</dbReference>
<dbReference type="SUPFAM" id="SSF52540">
    <property type="entry name" value="P-loop containing nucleoside triphosphate hydrolases"/>
    <property type="match status" value="1"/>
</dbReference>
<sequence length="231" mass="25635">MNKRLEQLPLSLSHPTDFYSDDLVVTKSNIAAYELIEHWPDWPMPIAVLVGPNGSGKTHFSSVWKNISNARQVSPDRLGEAIVEIDKGNPVLIEDIDSVELDEVTFFHLINSVKQARLVNRVATLLITSTSAPLSWKVKLDDLTSRLRSVTLAVIGQPDDELLVSVASKLFSDRQITVDPSVVEYLVSRSERSLFALGKTVDAIDRLALQRKSKITKALVSDVMNSVSEQD</sequence>
<evidence type="ECO:0000313" key="2">
    <source>
        <dbReference type="EMBL" id="AQT47352.1"/>
    </source>
</evidence>
<dbReference type="Pfam" id="PF22688">
    <property type="entry name" value="Hda_lid"/>
    <property type="match status" value="1"/>
</dbReference>
<dbReference type="AlphaFoldDB" id="A0A1U9MI45"/>
<dbReference type="InterPro" id="IPR027417">
    <property type="entry name" value="P-loop_NTPase"/>
</dbReference>
<feature type="domain" description="Hda lid" evidence="1">
    <location>
        <begin position="173"/>
        <end position="224"/>
    </location>
</feature>
<name>A0A1U9MI45_9HYPH</name>
<dbReference type="Gene3D" id="1.10.8.60">
    <property type="match status" value="1"/>
</dbReference>
<dbReference type="EMBL" id="CP015625">
    <property type="protein sequence ID" value="AQT47352.1"/>
    <property type="molecule type" value="Genomic_DNA"/>
</dbReference>
<gene>
    <name evidence="2" type="ORF">BBC0122_012410</name>
</gene>
<evidence type="ECO:0000313" key="3">
    <source>
        <dbReference type="Proteomes" id="UP000189632"/>
    </source>
</evidence>
<dbReference type="NCBIfam" id="NF006571">
    <property type="entry name" value="PRK09087.1"/>
    <property type="match status" value="1"/>
</dbReference>
<organism evidence="2 3">
    <name type="scientific">Bartonella choladocola</name>
    <dbReference type="NCBI Taxonomy" id="2750995"/>
    <lineage>
        <taxon>Bacteria</taxon>
        <taxon>Pseudomonadati</taxon>
        <taxon>Pseudomonadota</taxon>
        <taxon>Alphaproteobacteria</taxon>
        <taxon>Hyphomicrobiales</taxon>
        <taxon>Bartonellaceae</taxon>
        <taxon>Bartonella</taxon>
    </lineage>
</organism>
<dbReference type="KEGG" id="bapi:BBC0122_012410"/>
<keyword evidence="3" id="KW-1185">Reference proteome</keyword>
<protein>
    <recommendedName>
        <fullName evidence="1">Hda lid domain-containing protein</fullName>
    </recommendedName>
</protein>
<evidence type="ECO:0000259" key="1">
    <source>
        <dbReference type="Pfam" id="PF22688"/>
    </source>
</evidence>
<proteinExistence type="predicted"/>
<dbReference type="GO" id="GO:0003688">
    <property type="term" value="F:DNA replication origin binding"/>
    <property type="evidence" value="ECO:0007669"/>
    <property type="project" value="TreeGrafter"/>
</dbReference>
<reference evidence="2 3" key="1">
    <citation type="submission" date="2016-11" db="EMBL/GenBank/DDBJ databases">
        <title>Comparative genomics of Bartonella apis.</title>
        <authorList>
            <person name="Engel P."/>
        </authorList>
    </citation>
    <scope>NUCLEOTIDE SEQUENCE [LARGE SCALE GENOMIC DNA]</scope>
    <source>
        <strain evidence="2 3">BBC0122</strain>
    </source>
</reference>
<accession>A0A1U9MI45</accession>
<dbReference type="GO" id="GO:0006270">
    <property type="term" value="P:DNA replication initiation"/>
    <property type="evidence" value="ECO:0007669"/>
    <property type="project" value="TreeGrafter"/>
</dbReference>
<dbReference type="RefSeq" id="WP_077992280.1">
    <property type="nucleotide sequence ID" value="NZ_CP015625.1"/>
</dbReference>
<dbReference type="InterPro" id="IPR055199">
    <property type="entry name" value="Hda_lid"/>
</dbReference>
<dbReference type="OrthoDB" id="7390113at2"/>
<dbReference type="GO" id="GO:0005886">
    <property type="term" value="C:plasma membrane"/>
    <property type="evidence" value="ECO:0007669"/>
    <property type="project" value="TreeGrafter"/>
</dbReference>
<dbReference type="PANTHER" id="PTHR30050:SF5">
    <property type="entry name" value="DNAA REGULATORY INACTIVATOR HDA"/>
    <property type="match status" value="1"/>
</dbReference>
<dbReference type="Gene3D" id="3.40.50.300">
    <property type="entry name" value="P-loop containing nucleotide triphosphate hydrolases"/>
    <property type="match status" value="1"/>
</dbReference>